<dbReference type="OrthoDB" id="10009287at2759"/>
<feature type="transmembrane region" description="Helical" evidence="1">
    <location>
        <begin position="85"/>
        <end position="113"/>
    </location>
</feature>
<dbReference type="GO" id="GO:0016020">
    <property type="term" value="C:membrane"/>
    <property type="evidence" value="ECO:0007669"/>
    <property type="project" value="UniProtKB-SubCell"/>
</dbReference>
<gene>
    <name evidence="3" type="primary">SSS_478g</name>
    <name evidence="3" type="ORF">SSS_478</name>
</gene>
<dbReference type="PANTHER" id="PTHR12300">
    <property type="entry name" value="HVA22-LIKE PROTEINS"/>
    <property type="match status" value="1"/>
</dbReference>
<evidence type="ECO:0000313" key="4">
    <source>
        <dbReference type="EnsemblMetazoa" id="KAF7490799.1"/>
    </source>
</evidence>
<dbReference type="Pfam" id="PF03134">
    <property type="entry name" value="TB2_DP1_HVA22"/>
    <property type="match status" value="1"/>
</dbReference>
<reference evidence="4" key="3">
    <citation type="submission" date="2022-06" db="UniProtKB">
        <authorList>
            <consortium name="EnsemblMetazoa"/>
        </authorList>
    </citation>
    <scope>IDENTIFICATION</scope>
</reference>
<keyword evidence="1" id="KW-0472">Membrane</keyword>
<feature type="transmembrane region" description="Helical" evidence="1">
    <location>
        <begin position="175"/>
        <end position="196"/>
    </location>
</feature>
<keyword evidence="5" id="KW-1185">Reference proteome</keyword>
<feature type="compositionally biased region" description="Polar residues" evidence="2">
    <location>
        <begin position="315"/>
        <end position="324"/>
    </location>
</feature>
<dbReference type="EMBL" id="WVUK01000062">
    <property type="protein sequence ID" value="KAF7490799.1"/>
    <property type="molecule type" value="Genomic_DNA"/>
</dbReference>
<evidence type="ECO:0000313" key="5">
    <source>
        <dbReference type="Proteomes" id="UP000070412"/>
    </source>
</evidence>
<evidence type="ECO:0000313" key="3">
    <source>
        <dbReference type="EMBL" id="KAF7490799.1"/>
    </source>
</evidence>
<dbReference type="AlphaFoldDB" id="A0A834VD08"/>
<keyword evidence="1" id="KW-0812">Transmembrane</keyword>
<feature type="region of interest" description="Disordered" evidence="2">
    <location>
        <begin position="263"/>
        <end position="324"/>
    </location>
</feature>
<proteinExistence type="inferred from homology"/>
<protein>
    <recommendedName>
        <fullName evidence="1">Receptor expression-enhancing protein</fullName>
    </recommendedName>
</protein>
<dbReference type="InterPro" id="IPR004345">
    <property type="entry name" value="TB2_DP1_HVA22"/>
</dbReference>
<dbReference type="OMA" id="RCEYNDC"/>
<evidence type="ECO:0000256" key="1">
    <source>
        <dbReference type="RuleBase" id="RU362006"/>
    </source>
</evidence>
<dbReference type="GO" id="GO:0071782">
    <property type="term" value="C:endoplasmic reticulum tubular network"/>
    <property type="evidence" value="ECO:0007669"/>
    <property type="project" value="TreeGrafter"/>
</dbReference>
<accession>A0A834VD08</accession>
<keyword evidence="3" id="KW-0675">Receptor</keyword>
<comment type="subcellular location">
    <subcellularLocation>
        <location evidence="1">Membrane</location>
        <topology evidence="1">Multi-pass membrane protein</topology>
    </subcellularLocation>
</comment>
<sequence length="324" mass="37566">MSFSNRFKLNRCEYNDCFKSRSLSSSIKLNPGNVAYLLILLSACLPKLAKFFYMSYRLIIGCLYPTYLSYKALKNKDGQELTRLLTYWVVFTVFSILEGFFDILIGFWLPFYYESKLVFMLWLISPYGNGATILYETFLSPKFNEHEELIDDCIDNIKESSIKAFWKLWNKFTVYFNQFFLIFLAKAQLAALDYVYNQRKLYIDDSSLSLSSSTIPNFNFGDGGNQPIIETIDTEENDENKHILLADDTEIIKEKKKPVKKTRRKKIATIVNNDEDNNNNNKDENEMDPGNEKISMSASKPRTRSSSRSRADKNLGSSIQNLDQ</sequence>
<dbReference type="GO" id="GO:0071786">
    <property type="term" value="P:endoplasmic reticulum tubular network organization"/>
    <property type="evidence" value="ECO:0007669"/>
    <property type="project" value="TreeGrafter"/>
</dbReference>
<organism evidence="3">
    <name type="scientific">Sarcoptes scabiei</name>
    <name type="common">Itch mite</name>
    <name type="synonym">Acarus scabiei</name>
    <dbReference type="NCBI Taxonomy" id="52283"/>
    <lineage>
        <taxon>Eukaryota</taxon>
        <taxon>Metazoa</taxon>
        <taxon>Ecdysozoa</taxon>
        <taxon>Arthropoda</taxon>
        <taxon>Chelicerata</taxon>
        <taxon>Arachnida</taxon>
        <taxon>Acari</taxon>
        <taxon>Acariformes</taxon>
        <taxon>Sarcoptiformes</taxon>
        <taxon>Astigmata</taxon>
        <taxon>Psoroptidia</taxon>
        <taxon>Sarcoptoidea</taxon>
        <taxon>Sarcoptidae</taxon>
        <taxon>Sarcoptinae</taxon>
        <taxon>Sarcoptes</taxon>
    </lineage>
</organism>
<reference evidence="3" key="2">
    <citation type="submission" date="2020-01" db="EMBL/GenBank/DDBJ databases">
        <authorList>
            <person name="Korhonen P.K.K."/>
            <person name="Guangxu M.G."/>
            <person name="Wang T.W."/>
            <person name="Stroehlein A.J.S."/>
            <person name="Young N.D."/>
            <person name="Ang C.-S.A."/>
            <person name="Fernando D.W.F."/>
            <person name="Lu H.L."/>
            <person name="Taylor S.T."/>
            <person name="Ehtesham M.E.M."/>
            <person name="Najaraj S.H.N."/>
            <person name="Harsha G.H.G."/>
            <person name="Madugundu A.M."/>
            <person name="Renuse S.R."/>
            <person name="Holt D.H."/>
            <person name="Pandey A.P."/>
            <person name="Papenfuss A.P."/>
            <person name="Gasser R.B.G."/>
            <person name="Fischer K.F."/>
        </authorList>
    </citation>
    <scope>NUCLEOTIDE SEQUENCE</scope>
    <source>
        <strain evidence="3">SSS_KF_BRIS2020</strain>
    </source>
</reference>
<feature type="transmembrane region" description="Helical" evidence="1">
    <location>
        <begin position="54"/>
        <end position="73"/>
    </location>
</feature>
<name>A0A834VD08_SARSC</name>
<dbReference type="PANTHER" id="PTHR12300:SF117">
    <property type="entry name" value="LP05237P-RELATED"/>
    <property type="match status" value="1"/>
</dbReference>
<comment type="similarity">
    <text evidence="1">Belongs to the DP1 family.</text>
</comment>
<keyword evidence="1" id="KW-1133">Transmembrane helix</keyword>
<dbReference type="EnsemblMetazoa" id="SSS_478s_mrna">
    <property type="protein sequence ID" value="KAF7490799.1"/>
    <property type="gene ID" value="SSS_478"/>
</dbReference>
<dbReference type="Proteomes" id="UP000070412">
    <property type="component" value="Unassembled WGS sequence"/>
</dbReference>
<evidence type="ECO:0000256" key="2">
    <source>
        <dbReference type="SAM" id="MobiDB-lite"/>
    </source>
</evidence>
<reference evidence="5" key="1">
    <citation type="journal article" date="2020" name="PLoS Negl. Trop. Dis.">
        <title>High-quality nuclear genome for Sarcoptes scabiei-A critical resource for a neglected parasite.</title>
        <authorList>
            <person name="Korhonen P.K."/>
            <person name="Gasser R.B."/>
            <person name="Ma G."/>
            <person name="Wang T."/>
            <person name="Stroehlein A.J."/>
            <person name="Young N.D."/>
            <person name="Ang C.S."/>
            <person name="Fernando D.D."/>
            <person name="Lu H.C."/>
            <person name="Taylor S."/>
            <person name="Reynolds S.L."/>
            <person name="Mofiz E."/>
            <person name="Najaraj S.H."/>
            <person name="Gowda H."/>
            <person name="Madugundu A."/>
            <person name="Renuse S."/>
            <person name="Holt D."/>
            <person name="Pandey A."/>
            <person name="Papenfuss A.T."/>
            <person name="Fischer K."/>
        </authorList>
    </citation>
    <scope>NUCLEOTIDE SEQUENCE [LARGE SCALE GENOMIC DNA]</scope>
</reference>